<evidence type="ECO:0000313" key="2">
    <source>
        <dbReference type="Proteomes" id="UP000499080"/>
    </source>
</evidence>
<keyword evidence="2" id="KW-1185">Reference proteome</keyword>
<gene>
    <name evidence="1" type="ORF">AVEN_167778_1</name>
</gene>
<accession>A0A4Y2RDQ8</accession>
<name>A0A4Y2RDQ8_ARAVE</name>
<dbReference type="EMBL" id="BGPR01016673">
    <property type="protein sequence ID" value="GBN73801.1"/>
    <property type="molecule type" value="Genomic_DNA"/>
</dbReference>
<reference evidence="1 2" key="1">
    <citation type="journal article" date="2019" name="Sci. Rep.">
        <title>Orb-weaving spider Araneus ventricosus genome elucidates the spidroin gene catalogue.</title>
        <authorList>
            <person name="Kono N."/>
            <person name="Nakamura H."/>
            <person name="Ohtoshi R."/>
            <person name="Moran D.A.P."/>
            <person name="Shinohara A."/>
            <person name="Yoshida Y."/>
            <person name="Fujiwara M."/>
            <person name="Mori M."/>
            <person name="Tomita M."/>
            <person name="Arakawa K."/>
        </authorList>
    </citation>
    <scope>NUCLEOTIDE SEQUENCE [LARGE SCALE GENOMIC DNA]</scope>
</reference>
<proteinExistence type="predicted"/>
<organism evidence="1 2">
    <name type="scientific">Araneus ventricosus</name>
    <name type="common">Orbweaver spider</name>
    <name type="synonym">Epeira ventricosa</name>
    <dbReference type="NCBI Taxonomy" id="182803"/>
    <lineage>
        <taxon>Eukaryota</taxon>
        <taxon>Metazoa</taxon>
        <taxon>Ecdysozoa</taxon>
        <taxon>Arthropoda</taxon>
        <taxon>Chelicerata</taxon>
        <taxon>Arachnida</taxon>
        <taxon>Araneae</taxon>
        <taxon>Araneomorphae</taxon>
        <taxon>Entelegynae</taxon>
        <taxon>Araneoidea</taxon>
        <taxon>Araneidae</taxon>
        <taxon>Araneus</taxon>
    </lineage>
</organism>
<evidence type="ECO:0000313" key="1">
    <source>
        <dbReference type="EMBL" id="GBN73801.1"/>
    </source>
</evidence>
<dbReference type="AlphaFoldDB" id="A0A4Y2RDQ8"/>
<sequence>MFWRFIAVVIRLAEQRVVEYRPKTHTQLQLPVGTVLRSLSSPIPLPSDHLQMFLQNVAAIAQTIGLLEQGSSLVQSRAAILIKIFCWFRKPAKRQKELHPFVQKG</sequence>
<dbReference type="Proteomes" id="UP000499080">
    <property type="component" value="Unassembled WGS sequence"/>
</dbReference>
<protein>
    <submittedName>
        <fullName evidence="1">Uncharacterized protein</fullName>
    </submittedName>
</protein>
<comment type="caution">
    <text evidence="1">The sequence shown here is derived from an EMBL/GenBank/DDBJ whole genome shotgun (WGS) entry which is preliminary data.</text>
</comment>